<protein>
    <submittedName>
        <fullName evidence="1">Uncharacterized protein</fullName>
    </submittedName>
</protein>
<proteinExistence type="predicted"/>
<dbReference type="AlphaFoldDB" id="A0AAW1A2P1"/>
<keyword evidence="2" id="KW-1185">Reference proteome</keyword>
<organism evidence="1 2">
    <name type="scientific">Tetragonisca angustula</name>
    <dbReference type="NCBI Taxonomy" id="166442"/>
    <lineage>
        <taxon>Eukaryota</taxon>
        <taxon>Metazoa</taxon>
        <taxon>Ecdysozoa</taxon>
        <taxon>Arthropoda</taxon>
        <taxon>Hexapoda</taxon>
        <taxon>Insecta</taxon>
        <taxon>Pterygota</taxon>
        <taxon>Neoptera</taxon>
        <taxon>Endopterygota</taxon>
        <taxon>Hymenoptera</taxon>
        <taxon>Apocrita</taxon>
        <taxon>Aculeata</taxon>
        <taxon>Apoidea</taxon>
        <taxon>Anthophila</taxon>
        <taxon>Apidae</taxon>
        <taxon>Tetragonisca</taxon>
    </lineage>
</organism>
<evidence type="ECO:0000313" key="2">
    <source>
        <dbReference type="Proteomes" id="UP001432146"/>
    </source>
</evidence>
<gene>
    <name evidence="1" type="ORF">QLX08_004369</name>
</gene>
<name>A0AAW1A2P1_9HYME</name>
<accession>A0AAW1A2P1</accession>
<reference evidence="1 2" key="1">
    <citation type="submission" date="2024-05" db="EMBL/GenBank/DDBJ databases">
        <title>The nuclear and mitochondrial genome assemblies of Tetragonisca angustula (Apidae: Meliponini), a tiny yet remarkable pollinator in the Neotropics.</title>
        <authorList>
            <person name="Ferrari R."/>
            <person name="Ricardo P.C."/>
            <person name="Dias F.C."/>
            <person name="Araujo N.S."/>
            <person name="Soares D.O."/>
            <person name="Zhou Q.-S."/>
            <person name="Zhu C.-D."/>
            <person name="Coutinho L."/>
            <person name="Airas M.C."/>
            <person name="Batista T.M."/>
        </authorList>
    </citation>
    <scope>NUCLEOTIDE SEQUENCE [LARGE SCALE GENOMIC DNA]</scope>
    <source>
        <strain evidence="1">ASF017062</strain>
        <tissue evidence="1">Abdomen</tissue>
    </source>
</reference>
<sequence length="96" mass="11397">MYSKRVLDTVVKSSFCQDCNLWKTKKKGTIDDYSDWYENHKEQYTINHVGSAGKIEVDANLRDESRIEHSRRRFTEIAKRARSTSREEKSALQDFY</sequence>
<comment type="caution">
    <text evidence="1">The sequence shown here is derived from an EMBL/GenBank/DDBJ whole genome shotgun (WGS) entry which is preliminary data.</text>
</comment>
<dbReference type="EMBL" id="JAWNGG020000065">
    <property type="protein sequence ID" value="KAK9304209.1"/>
    <property type="molecule type" value="Genomic_DNA"/>
</dbReference>
<dbReference type="Proteomes" id="UP001432146">
    <property type="component" value="Unassembled WGS sequence"/>
</dbReference>
<evidence type="ECO:0000313" key="1">
    <source>
        <dbReference type="EMBL" id="KAK9304209.1"/>
    </source>
</evidence>